<gene>
    <name evidence="5" type="ORF">DI565_01470</name>
</gene>
<feature type="transmembrane region" description="Helical" evidence="2">
    <location>
        <begin position="647"/>
        <end position="673"/>
    </location>
</feature>
<feature type="domain" description="DUF4159" evidence="4">
    <location>
        <begin position="725"/>
        <end position="937"/>
    </location>
</feature>
<evidence type="ECO:0000313" key="5">
    <source>
        <dbReference type="EMBL" id="PZQ19086.1"/>
    </source>
</evidence>
<sequence length="957" mass="100067">MSALPLAFLAPWMLAALIALPALWLLLRLTPPKPRRVDFPPLRLLLDVVAKRETPARTPWWLLLLRLGLAALLIFALAKPILNPPPAASAGSGPLLLVIDNGWAAASEWDARVAAAQGALEAAGDAGRPVALVATADPPREIGLGTAEAAVERLRVLAPEPFASDRAPLLAPVEAFLKTNPTADAIWIADGLAGGDARAFAEGLKAALGSRALAIRVDRTGSARALVAAENTPGAMTVKALRAEAAGVEPFRVRASDLRGRPLAEVDAAFPVGARETTASFDLPVELRNDIARLEIVGAKTAGAVQLLDQRSRRRSVGLVTGATADVAQPLLSPTYYVAKALKPFADVREARGEGASQAVERFVADKLPVIVLADVGALTREAHDRLSQWVRNGGVLIRFAGPRLAGAPQDDLSPVRLRQGGRILGGALAWETPQPLASYAAESPFAPLVPPKDVTVTRQVLAEPDADLPDRVWATLGDGTPLVTGVRQDKGLSVLFHVTADTRWSNLPLSGAFVDMLRRIVDLAGSNPPAKPEGEAAGAATTAAGQPARGEAAAPPSAASRPQTLPPTRTLDGFGAFRSPPATAKPAPADGRPAATRENPPGFYGPVDAGIAVNLLPADAGLARLDLSGLDDAPLVAVEPTPVAPWLLTAAALLAILDSLVVFLLAGGAALIGRRRPQAAALLLAGVCLALAAAPSLAQTPASPATQKQPYDERFALEATLSTRLAYVATGDSEIDRISKAGLEGLTQTLAERTALEPGAPMAVDPAKDELSFFPLIYWPVTDRAAPLPPETLARVDAYMKQGGTILFDTRDALTSGAGGPQGAALRRLLDGLDVPALEKAPKDHVLTKAFYLLDDFPGRYAGTPLWVEALPPADEGEDRPARAGDGVSPILITAADFAGAWAVGSDGMPLFPTSSDERQREMAYRVGVNIVMYTLTGNYKADQVHVPALLERLGQ</sequence>
<dbReference type="PANTHER" id="PTHR37464:SF1">
    <property type="entry name" value="BLL2463 PROTEIN"/>
    <property type="match status" value="1"/>
</dbReference>
<reference evidence="5 6" key="1">
    <citation type="submission" date="2017-08" db="EMBL/GenBank/DDBJ databases">
        <title>Infants hospitalized years apart are colonized by the same room-sourced microbial strains.</title>
        <authorList>
            <person name="Brooks B."/>
            <person name="Olm M.R."/>
            <person name="Firek B.A."/>
            <person name="Baker R."/>
            <person name="Thomas B.C."/>
            <person name="Morowitz M.J."/>
            <person name="Banfield J.F."/>
        </authorList>
    </citation>
    <scope>NUCLEOTIDE SEQUENCE [LARGE SCALE GENOMIC DNA]</scope>
    <source>
        <strain evidence="5">S2_005_003_R2_43</strain>
    </source>
</reference>
<dbReference type="Proteomes" id="UP000249577">
    <property type="component" value="Unassembled WGS sequence"/>
</dbReference>
<dbReference type="Gene3D" id="3.40.50.12140">
    <property type="entry name" value="Domain of unknown function DUF4159"/>
    <property type="match status" value="1"/>
</dbReference>
<evidence type="ECO:0000313" key="6">
    <source>
        <dbReference type="Proteomes" id="UP000249577"/>
    </source>
</evidence>
<dbReference type="Pfam" id="PF07584">
    <property type="entry name" value="BatA"/>
    <property type="match status" value="1"/>
</dbReference>
<dbReference type="CDD" id="cd03143">
    <property type="entry name" value="A4_beta-galactosidase_middle_domain"/>
    <property type="match status" value="1"/>
</dbReference>
<evidence type="ECO:0000259" key="4">
    <source>
        <dbReference type="Pfam" id="PF13709"/>
    </source>
</evidence>
<keyword evidence="2" id="KW-0812">Transmembrane</keyword>
<proteinExistence type="predicted"/>
<dbReference type="InterPro" id="IPR025297">
    <property type="entry name" value="DUF4159"/>
</dbReference>
<dbReference type="InterPro" id="IPR011933">
    <property type="entry name" value="Double_TM_dom"/>
</dbReference>
<dbReference type="Pfam" id="PF13709">
    <property type="entry name" value="DUF4159"/>
    <property type="match status" value="1"/>
</dbReference>
<feature type="transmembrane region" description="Helical" evidence="2">
    <location>
        <begin position="60"/>
        <end position="78"/>
    </location>
</feature>
<dbReference type="PANTHER" id="PTHR37464">
    <property type="entry name" value="BLL2463 PROTEIN"/>
    <property type="match status" value="1"/>
</dbReference>
<keyword evidence="2" id="KW-0472">Membrane</keyword>
<evidence type="ECO:0000256" key="1">
    <source>
        <dbReference type="SAM" id="MobiDB-lite"/>
    </source>
</evidence>
<evidence type="ECO:0000256" key="2">
    <source>
        <dbReference type="SAM" id="Phobius"/>
    </source>
</evidence>
<dbReference type="EMBL" id="QFPN01000001">
    <property type="protein sequence ID" value="PZQ19086.1"/>
    <property type="molecule type" value="Genomic_DNA"/>
</dbReference>
<dbReference type="InterPro" id="IPR024163">
    <property type="entry name" value="Aerotolerance_reg_N"/>
</dbReference>
<dbReference type="InterPro" id="IPR029062">
    <property type="entry name" value="Class_I_gatase-like"/>
</dbReference>
<dbReference type="AlphaFoldDB" id="A0A2W5KPS7"/>
<protein>
    <submittedName>
        <fullName evidence="5">LytTR family transcriptional regulator</fullName>
    </submittedName>
</protein>
<feature type="transmembrane region" description="Helical" evidence="2">
    <location>
        <begin position="680"/>
        <end position="699"/>
    </location>
</feature>
<comment type="caution">
    <text evidence="5">The sequence shown here is derived from an EMBL/GenBank/DDBJ whole genome shotgun (WGS) entry which is preliminary data.</text>
</comment>
<dbReference type="NCBIfam" id="TIGR02226">
    <property type="entry name" value="two_anch"/>
    <property type="match status" value="1"/>
</dbReference>
<evidence type="ECO:0000259" key="3">
    <source>
        <dbReference type="Pfam" id="PF07584"/>
    </source>
</evidence>
<dbReference type="SUPFAM" id="SSF52317">
    <property type="entry name" value="Class I glutamine amidotransferase-like"/>
    <property type="match status" value="1"/>
</dbReference>
<dbReference type="Gene3D" id="3.40.50.880">
    <property type="match status" value="1"/>
</dbReference>
<keyword evidence="2" id="KW-1133">Transmembrane helix</keyword>
<name>A0A2W5KPS7_ANCNO</name>
<feature type="domain" description="Aerotolerance regulator N-terminal" evidence="3">
    <location>
        <begin position="6"/>
        <end position="80"/>
    </location>
</feature>
<accession>A0A2W5KPS7</accession>
<organism evidence="5 6">
    <name type="scientific">Ancylobacter novellus</name>
    <name type="common">Thiobacillus novellus</name>
    <dbReference type="NCBI Taxonomy" id="921"/>
    <lineage>
        <taxon>Bacteria</taxon>
        <taxon>Pseudomonadati</taxon>
        <taxon>Pseudomonadota</taxon>
        <taxon>Alphaproteobacteria</taxon>
        <taxon>Hyphomicrobiales</taxon>
        <taxon>Xanthobacteraceae</taxon>
        <taxon>Ancylobacter</taxon>
    </lineage>
</organism>
<feature type="region of interest" description="Disordered" evidence="1">
    <location>
        <begin position="528"/>
        <end position="599"/>
    </location>
</feature>
<feature type="transmembrane region" description="Helical" evidence="2">
    <location>
        <begin position="6"/>
        <end position="27"/>
    </location>
</feature>
<feature type="compositionally biased region" description="Low complexity" evidence="1">
    <location>
        <begin position="536"/>
        <end position="563"/>
    </location>
</feature>